<keyword evidence="1" id="KW-0812">Transmembrane</keyword>
<gene>
    <name evidence="3" type="ORF">FB463_001939</name>
    <name evidence="2" type="ORF">FFA01_16440</name>
</gene>
<proteinExistence type="predicted"/>
<evidence type="ECO:0000256" key="1">
    <source>
        <dbReference type="SAM" id="Phobius"/>
    </source>
</evidence>
<accession>A0A7W3PIS0</accession>
<evidence type="ECO:0000313" key="2">
    <source>
        <dbReference type="EMBL" id="GEK83335.1"/>
    </source>
</evidence>
<feature type="transmembrane region" description="Helical" evidence="1">
    <location>
        <begin position="21"/>
        <end position="45"/>
    </location>
</feature>
<evidence type="ECO:0000313" key="4">
    <source>
        <dbReference type="Proteomes" id="UP000321154"/>
    </source>
</evidence>
<dbReference type="RefSeq" id="WP_146854884.1">
    <property type="nucleotide sequence ID" value="NZ_BAAAHR010000008.1"/>
</dbReference>
<sequence>MDENTDQRRGRLRLQRPTFSGSSVGWGIGAFFWLFCAVQTLVGVVQDGGTTFVGALVLVALAALAVVCIIGTVATIRHPRPAPPATDT</sequence>
<dbReference type="AlphaFoldDB" id="A0A7W3PIS0"/>
<keyword evidence="4" id="KW-1185">Reference proteome</keyword>
<keyword evidence="1" id="KW-1133">Transmembrane helix</keyword>
<keyword evidence="1" id="KW-0472">Membrane</keyword>
<evidence type="ECO:0000313" key="3">
    <source>
        <dbReference type="EMBL" id="MBA8813690.1"/>
    </source>
</evidence>
<reference evidence="2 4" key="1">
    <citation type="submission" date="2019-07" db="EMBL/GenBank/DDBJ databases">
        <title>Whole genome shotgun sequence of Frigoribacterium faeni NBRC 103066.</title>
        <authorList>
            <person name="Hosoyama A."/>
            <person name="Uohara A."/>
            <person name="Ohji S."/>
            <person name="Ichikawa N."/>
        </authorList>
    </citation>
    <scope>NUCLEOTIDE SEQUENCE [LARGE SCALE GENOMIC DNA]</scope>
    <source>
        <strain evidence="2 4">NBRC 103066</strain>
    </source>
</reference>
<feature type="transmembrane region" description="Helical" evidence="1">
    <location>
        <begin position="51"/>
        <end position="74"/>
    </location>
</feature>
<dbReference type="OrthoDB" id="5124986at2"/>
<protein>
    <submittedName>
        <fullName evidence="3">Putative membrane protein</fullName>
    </submittedName>
</protein>
<name>A0A7W3PIS0_9MICO</name>
<dbReference type="EMBL" id="JACGWW010000002">
    <property type="protein sequence ID" value="MBA8813690.1"/>
    <property type="molecule type" value="Genomic_DNA"/>
</dbReference>
<comment type="caution">
    <text evidence="3">The sequence shown here is derived from an EMBL/GenBank/DDBJ whole genome shotgun (WGS) entry which is preliminary data.</text>
</comment>
<evidence type="ECO:0000313" key="5">
    <source>
        <dbReference type="Proteomes" id="UP000522688"/>
    </source>
</evidence>
<dbReference type="Proteomes" id="UP000522688">
    <property type="component" value="Unassembled WGS sequence"/>
</dbReference>
<dbReference type="EMBL" id="BJUV01000014">
    <property type="protein sequence ID" value="GEK83335.1"/>
    <property type="molecule type" value="Genomic_DNA"/>
</dbReference>
<reference evidence="3 5" key="2">
    <citation type="submission" date="2020-07" db="EMBL/GenBank/DDBJ databases">
        <title>Sequencing the genomes of 1000 actinobacteria strains.</title>
        <authorList>
            <person name="Klenk H.-P."/>
        </authorList>
    </citation>
    <scope>NUCLEOTIDE SEQUENCE [LARGE SCALE GENOMIC DNA]</scope>
    <source>
        <strain evidence="3 5">DSM 10309</strain>
    </source>
</reference>
<organism evidence="3 5">
    <name type="scientific">Frigoribacterium faeni</name>
    <dbReference type="NCBI Taxonomy" id="145483"/>
    <lineage>
        <taxon>Bacteria</taxon>
        <taxon>Bacillati</taxon>
        <taxon>Actinomycetota</taxon>
        <taxon>Actinomycetes</taxon>
        <taxon>Micrococcales</taxon>
        <taxon>Microbacteriaceae</taxon>
        <taxon>Frigoribacterium</taxon>
    </lineage>
</organism>
<dbReference type="Proteomes" id="UP000321154">
    <property type="component" value="Unassembled WGS sequence"/>
</dbReference>